<organism evidence="4 5">
    <name type="scientific">Candidatus Thiodiazotropha taylori</name>
    <dbReference type="NCBI Taxonomy" id="2792791"/>
    <lineage>
        <taxon>Bacteria</taxon>
        <taxon>Pseudomonadati</taxon>
        <taxon>Pseudomonadota</taxon>
        <taxon>Gammaproteobacteria</taxon>
        <taxon>Chromatiales</taxon>
        <taxon>Sedimenticolaceae</taxon>
        <taxon>Candidatus Thiodiazotropha</taxon>
    </lineage>
</organism>
<dbReference type="Pfam" id="PF00583">
    <property type="entry name" value="Acetyltransf_1"/>
    <property type="match status" value="1"/>
</dbReference>
<sequence length="150" mass="16721">MKKGDIDSVNAIIEACVMGWDLPERVKRLSLGSYRYTEHDLDHLTAVVAVMTGNGIVGIATWNFTAAEDLPKNQHGMQLHGLYVAPRHQRRGVGSRLINCALEAAREQGMEGLTVKAQSDATGYFQSRGFTNLPVENEERDYPHRLWLAV</sequence>
<dbReference type="CDD" id="cd04301">
    <property type="entry name" value="NAT_SF"/>
    <property type="match status" value="1"/>
</dbReference>
<evidence type="ECO:0000313" key="5">
    <source>
        <dbReference type="Proteomes" id="UP000770889"/>
    </source>
</evidence>
<feature type="domain" description="N-acetyltransferase" evidence="3">
    <location>
        <begin position="1"/>
        <end position="150"/>
    </location>
</feature>
<dbReference type="PROSITE" id="PS51186">
    <property type="entry name" value="GNAT"/>
    <property type="match status" value="1"/>
</dbReference>
<reference evidence="4 5" key="1">
    <citation type="submission" date="2021-05" db="EMBL/GenBank/DDBJ databases">
        <title>Genetic and Functional Diversity in Clade A Lucinid endosymbionts from the Bahamas.</title>
        <authorList>
            <person name="Giani N.M."/>
            <person name="Engel A.S."/>
            <person name="Campbell B.J."/>
        </authorList>
    </citation>
    <scope>NUCLEOTIDE SEQUENCE [LARGE SCALE GENOMIC DNA]</scope>
    <source>
        <strain evidence="4">LUC16012Gg_MoonRockCtena</strain>
    </source>
</reference>
<dbReference type="InterPro" id="IPR000182">
    <property type="entry name" value="GNAT_dom"/>
</dbReference>
<dbReference type="AlphaFoldDB" id="A0A944MDW7"/>
<dbReference type="Proteomes" id="UP000770889">
    <property type="component" value="Unassembled WGS sequence"/>
</dbReference>
<gene>
    <name evidence="4" type="ORF">KME65_09670</name>
</gene>
<keyword evidence="1" id="KW-0808">Transferase</keyword>
<dbReference type="PANTHER" id="PTHR43877:SF1">
    <property type="entry name" value="ACETYLTRANSFERASE"/>
    <property type="match status" value="1"/>
</dbReference>
<dbReference type="GO" id="GO:0016747">
    <property type="term" value="F:acyltransferase activity, transferring groups other than amino-acyl groups"/>
    <property type="evidence" value="ECO:0007669"/>
    <property type="project" value="InterPro"/>
</dbReference>
<evidence type="ECO:0000256" key="1">
    <source>
        <dbReference type="ARBA" id="ARBA00022679"/>
    </source>
</evidence>
<dbReference type="PANTHER" id="PTHR43877">
    <property type="entry name" value="AMINOALKYLPHOSPHONATE N-ACETYLTRANSFERASE-RELATED-RELATED"/>
    <property type="match status" value="1"/>
</dbReference>
<evidence type="ECO:0000256" key="2">
    <source>
        <dbReference type="ARBA" id="ARBA00023315"/>
    </source>
</evidence>
<dbReference type="InterPro" id="IPR050832">
    <property type="entry name" value="Bact_Acetyltransf"/>
</dbReference>
<evidence type="ECO:0000313" key="4">
    <source>
        <dbReference type="EMBL" id="MBT2989220.1"/>
    </source>
</evidence>
<name>A0A944MDW7_9GAMM</name>
<dbReference type="Gene3D" id="3.40.630.30">
    <property type="match status" value="1"/>
</dbReference>
<accession>A0A944MDW7</accession>
<dbReference type="InterPro" id="IPR016181">
    <property type="entry name" value="Acyl_CoA_acyltransferase"/>
</dbReference>
<proteinExistence type="predicted"/>
<evidence type="ECO:0000259" key="3">
    <source>
        <dbReference type="PROSITE" id="PS51186"/>
    </source>
</evidence>
<dbReference type="SUPFAM" id="SSF55729">
    <property type="entry name" value="Acyl-CoA N-acyltransferases (Nat)"/>
    <property type="match status" value="1"/>
</dbReference>
<comment type="caution">
    <text evidence="4">The sequence shown here is derived from an EMBL/GenBank/DDBJ whole genome shotgun (WGS) entry which is preliminary data.</text>
</comment>
<keyword evidence="2" id="KW-0012">Acyltransferase</keyword>
<protein>
    <submittedName>
        <fullName evidence="4">GNAT family N-acetyltransferase</fullName>
    </submittedName>
</protein>
<dbReference type="EMBL" id="JAHHGM010000007">
    <property type="protein sequence ID" value="MBT2989220.1"/>
    <property type="molecule type" value="Genomic_DNA"/>
</dbReference>